<organism evidence="2 3">
    <name type="scientific">Rudanella paleaurantiibacter</name>
    <dbReference type="NCBI Taxonomy" id="2614655"/>
    <lineage>
        <taxon>Bacteria</taxon>
        <taxon>Pseudomonadati</taxon>
        <taxon>Bacteroidota</taxon>
        <taxon>Cytophagia</taxon>
        <taxon>Cytophagales</taxon>
        <taxon>Cytophagaceae</taxon>
        <taxon>Rudanella</taxon>
    </lineage>
</organism>
<evidence type="ECO:0000313" key="2">
    <source>
        <dbReference type="EMBL" id="KAB7731134.1"/>
    </source>
</evidence>
<dbReference type="InterPro" id="IPR002477">
    <property type="entry name" value="Peptidoglycan-bd-like"/>
</dbReference>
<accession>A0A7J5U2E3</accession>
<protein>
    <submittedName>
        <fullName evidence="2">Peptidoglycan-binding protein</fullName>
    </submittedName>
</protein>
<name>A0A7J5U2E3_9BACT</name>
<dbReference type="Pfam" id="PF01471">
    <property type="entry name" value="PG_binding_1"/>
    <property type="match status" value="1"/>
</dbReference>
<gene>
    <name evidence="2" type="ORF">F5984_10000</name>
</gene>
<dbReference type="Proteomes" id="UP000488299">
    <property type="component" value="Unassembled WGS sequence"/>
</dbReference>
<sequence>MIKTAYQNEIALDDALRRGSKGTAVRRIQEWLCLSALRFPAASVVVVIDGDFGPATERAVKNLQRALKTTPTGEVTPAFFEQIAQPMRAAFGPIAAEDKLPNQLIATAKQHLLHRASELQTGAGQNLGPWVRAYCDGYDGSPFLWCMGFVQTVLDQVATANGRAFTAIIPQTLSCDVVAMAGTQNGRYIPNADIRKNPKLAKPGDLFLLRFTNTPDWFHTGLITEVDEDVFETIEGNTNEQSSNNGTAVFARVRNFRKATIDVYRTEGL</sequence>
<dbReference type="Gene3D" id="1.10.101.10">
    <property type="entry name" value="PGBD-like superfamily/PGBD"/>
    <property type="match status" value="1"/>
</dbReference>
<proteinExistence type="predicted"/>
<reference evidence="2 3" key="1">
    <citation type="submission" date="2019-10" db="EMBL/GenBank/DDBJ databases">
        <title>Rudanella paleaurantiibacter sp. nov., isolated from sludge.</title>
        <authorList>
            <person name="Xu S.Q."/>
        </authorList>
    </citation>
    <scope>NUCLEOTIDE SEQUENCE [LARGE SCALE GENOMIC DNA]</scope>
    <source>
        <strain evidence="2 3">HX-22-17</strain>
    </source>
</reference>
<dbReference type="EMBL" id="WELI01000003">
    <property type="protein sequence ID" value="KAB7731134.1"/>
    <property type="molecule type" value="Genomic_DNA"/>
</dbReference>
<dbReference type="SUPFAM" id="SSF47090">
    <property type="entry name" value="PGBD-like"/>
    <property type="match status" value="1"/>
</dbReference>
<keyword evidence="3" id="KW-1185">Reference proteome</keyword>
<dbReference type="AlphaFoldDB" id="A0A7J5U2E3"/>
<dbReference type="InterPro" id="IPR036366">
    <property type="entry name" value="PGBDSf"/>
</dbReference>
<evidence type="ECO:0000259" key="1">
    <source>
        <dbReference type="Pfam" id="PF01471"/>
    </source>
</evidence>
<comment type="caution">
    <text evidence="2">The sequence shown here is derived from an EMBL/GenBank/DDBJ whole genome shotgun (WGS) entry which is preliminary data.</text>
</comment>
<dbReference type="InterPro" id="IPR036365">
    <property type="entry name" value="PGBD-like_sf"/>
</dbReference>
<feature type="domain" description="Peptidoglycan binding-like" evidence="1">
    <location>
        <begin position="22"/>
        <end position="82"/>
    </location>
</feature>
<dbReference type="RefSeq" id="WP_152124117.1">
    <property type="nucleotide sequence ID" value="NZ_WELI01000003.1"/>
</dbReference>
<evidence type="ECO:0000313" key="3">
    <source>
        <dbReference type="Proteomes" id="UP000488299"/>
    </source>
</evidence>